<name>A0A838B130_9HYPH</name>
<dbReference type="RefSeq" id="WP_181056718.1">
    <property type="nucleotide sequence ID" value="NZ_JACDTY010000002.1"/>
</dbReference>
<accession>A0A838B130</accession>
<comment type="caution">
    <text evidence="1">The sequence shown here is derived from an EMBL/GenBank/DDBJ whole genome shotgun (WGS) entry which is preliminary data.</text>
</comment>
<sequence length="50" mass="5656">MQQRVYAIVAVARAREAGFVPTMLDEVLAPRRSLDVVRLAMQRRAGKKTE</sequence>
<dbReference type="Proteomes" id="UP000558284">
    <property type="component" value="Unassembled WGS sequence"/>
</dbReference>
<organism evidence="1 2">
    <name type="scientific">Mesorhizobium neociceri</name>
    <dbReference type="NCBI Taxonomy" id="1307853"/>
    <lineage>
        <taxon>Bacteria</taxon>
        <taxon>Pseudomonadati</taxon>
        <taxon>Pseudomonadota</taxon>
        <taxon>Alphaproteobacteria</taxon>
        <taxon>Hyphomicrobiales</taxon>
        <taxon>Phyllobacteriaceae</taxon>
        <taxon>Mesorhizobium</taxon>
    </lineage>
</organism>
<gene>
    <name evidence="1" type="ORF">H0241_07315</name>
</gene>
<proteinExistence type="predicted"/>
<evidence type="ECO:0000313" key="2">
    <source>
        <dbReference type="Proteomes" id="UP000558284"/>
    </source>
</evidence>
<evidence type="ECO:0000313" key="1">
    <source>
        <dbReference type="EMBL" id="MBA1140065.1"/>
    </source>
</evidence>
<reference evidence="1 2" key="1">
    <citation type="submission" date="2020-07" db="EMBL/GenBank/DDBJ databases">
        <title>Definition of the novel symbiovar canariense within Mesorhizobium novociceri, a new species of genus Mesorhizobium nodulating Cicer canariense in the Caldera de Taburiente National Park (La Palma, Canary Islands).</title>
        <authorList>
            <person name="Leon-Barrios M."/>
            <person name="Perez-Yepez J."/>
            <person name="Flores-Felix J.D."/>
            <person name="Ramirez-Baena M.H."/>
            <person name="Pulido-Suarez L."/>
            <person name="Igual J.M."/>
            <person name="Velazquez E."/>
            <person name="Peix A."/>
        </authorList>
    </citation>
    <scope>NUCLEOTIDE SEQUENCE [LARGE SCALE GENOMIC DNA]</scope>
    <source>
        <strain evidence="1 2">CCANP35</strain>
    </source>
</reference>
<dbReference type="EMBL" id="JACDTY010000002">
    <property type="protein sequence ID" value="MBA1140065.1"/>
    <property type="molecule type" value="Genomic_DNA"/>
</dbReference>
<protein>
    <submittedName>
        <fullName evidence="1">Uncharacterized protein</fullName>
    </submittedName>
</protein>
<dbReference type="AlphaFoldDB" id="A0A838B130"/>
<keyword evidence="2" id="KW-1185">Reference proteome</keyword>